<dbReference type="GO" id="GO:0003700">
    <property type="term" value="F:DNA-binding transcription factor activity"/>
    <property type="evidence" value="ECO:0007669"/>
    <property type="project" value="TreeGrafter"/>
</dbReference>
<dbReference type="GO" id="GO:0000976">
    <property type="term" value="F:transcription cis-regulatory region binding"/>
    <property type="evidence" value="ECO:0007669"/>
    <property type="project" value="TreeGrafter"/>
</dbReference>
<organism evidence="7 8">
    <name type="scientific">Crenobacter luteus</name>
    <dbReference type="NCBI Taxonomy" id="1452487"/>
    <lineage>
        <taxon>Bacteria</taxon>
        <taxon>Pseudomonadati</taxon>
        <taxon>Pseudomonadota</taxon>
        <taxon>Betaproteobacteria</taxon>
        <taxon>Neisseriales</taxon>
        <taxon>Neisseriaceae</taxon>
        <taxon>Crenobacter</taxon>
    </lineage>
</organism>
<dbReference type="Pfam" id="PF00440">
    <property type="entry name" value="TetR_N"/>
    <property type="match status" value="1"/>
</dbReference>
<evidence type="ECO:0000256" key="3">
    <source>
        <dbReference type="ARBA" id="ARBA00023125"/>
    </source>
</evidence>
<dbReference type="PANTHER" id="PTHR30055:SF240">
    <property type="entry name" value="HTH-TYPE TRANSCRIPTIONAL REGULATOR ACRR"/>
    <property type="match status" value="1"/>
</dbReference>
<keyword evidence="3 5" id="KW-0238">DNA-binding</keyword>
<dbReference type="PROSITE" id="PS01081">
    <property type="entry name" value="HTH_TETR_1"/>
    <property type="match status" value="1"/>
</dbReference>
<dbReference type="InterPro" id="IPR050109">
    <property type="entry name" value="HTH-type_TetR-like_transc_reg"/>
</dbReference>
<evidence type="ECO:0000313" key="7">
    <source>
        <dbReference type="EMBL" id="KZE33320.1"/>
    </source>
</evidence>
<evidence type="ECO:0000313" key="8">
    <source>
        <dbReference type="Proteomes" id="UP000076625"/>
    </source>
</evidence>
<feature type="DNA-binding region" description="H-T-H motif" evidence="5">
    <location>
        <begin position="33"/>
        <end position="52"/>
    </location>
</feature>
<dbReference type="STRING" id="1452487.AVW16_09160"/>
<dbReference type="InterPro" id="IPR013572">
    <property type="entry name" value="Tscrpt_reg_MAATS_C"/>
</dbReference>
<evidence type="ECO:0000256" key="2">
    <source>
        <dbReference type="ARBA" id="ARBA00023015"/>
    </source>
</evidence>
<dbReference type="PRINTS" id="PR00455">
    <property type="entry name" value="HTHTETR"/>
</dbReference>
<dbReference type="AlphaFoldDB" id="A0A161SHR0"/>
<comment type="caution">
    <text evidence="7">The sequence shown here is derived from an EMBL/GenBank/DDBJ whole genome shotgun (WGS) entry which is preliminary data.</text>
</comment>
<evidence type="ECO:0000256" key="4">
    <source>
        <dbReference type="ARBA" id="ARBA00023163"/>
    </source>
</evidence>
<dbReference type="EMBL" id="LQQU01000015">
    <property type="protein sequence ID" value="KZE33320.1"/>
    <property type="molecule type" value="Genomic_DNA"/>
</dbReference>
<feature type="domain" description="HTH tetR-type" evidence="6">
    <location>
        <begin position="10"/>
        <end position="70"/>
    </location>
</feature>
<dbReference type="RefSeq" id="WP_066611227.1">
    <property type="nucleotide sequence ID" value="NZ_LQQU01000015.1"/>
</dbReference>
<keyword evidence="1" id="KW-0678">Repressor</keyword>
<dbReference type="OrthoDB" id="5816932at2"/>
<protein>
    <recommendedName>
        <fullName evidence="6">HTH tetR-type domain-containing protein</fullName>
    </recommendedName>
</protein>
<dbReference type="InterPro" id="IPR036271">
    <property type="entry name" value="Tet_transcr_reg_TetR-rel_C_sf"/>
</dbReference>
<dbReference type="SUPFAM" id="SSF48498">
    <property type="entry name" value="Tetracyclin repressor-like, C-terminal domain"/>
    <property type="match status" value="1"/>
</dbReference>
<dbReference type="InterPro" id="IPR023772">
    <property type="entry name" value="DNA-bd_HTH_TetR-type_CS"/>
</dbReference>
<gene>
    <name evidence="7" type="ORF">AVW16_09160</name>
</gene>
<dbReference type="InterPro" id="IPR009057">
    <property type="entry name" value="Homeodomain-like_sf"/>
</dbReference>
<evidence type="ECO:0000256" key="1">
    <source>
        <dbReference type="ARBA" id="ARBA00022491"/>
    </source>
</evidence>
<dbReference type="Pfam" id="PF08361">
    <property type="entry name" value="TetR_C_2"/>
    <property type="match status" value="1"/>
</dbReference>
<keyword evidence="2" id="KW-0805">Transcription regulation</keyword>
<proteinExistence type="predicted"/>
<dbReference type="InterPro" id="IPR001647">
    <property type="entry name" value="HTH_TetR"/>
</dbReference>
<evidence type="ECO:0000259" key="6">
    <source>
        <dbReference type="PROSITE" id="PS50977"/>
    </source>
</evidence>
<dbReference type="PROSITE" id="PS50977">
    <property type="entry name" value="HTH_TETR_2"/>
    <property type="match status" value="1"/>
</dbReference>
<keyword evidence="4" id="KW-0804">Transcription</keyword>
<name>A0A161SHR0_9NEIS</name>
<accession>A0A161SHR0</accession>
<dbReference type="Proteomes" id="UP000076625">
    <property type="component" value="Unassembled WGS sequence"/>
</dbReference>
<dbReference type="PANTHER" id="PTHR30055">
    <property type="entry name" value="HTH-TYPE TRANSCRIPTIONAL REGULATOR RUTR"/>
    <property type="match status" value="1"/>
</dbReference>
<sequence>MVRRTREEAEQTRSLLLDTAETLFWEKGVSRTSLADIAQAAGLTRGAIYWHFQNKVDLFTAMCQRIEPSFFALFDALEAEAAVNPARALWRHVNRVLATITGDARIARVIGIINLRCELVGEMDAIQVENERGQERCHGHLTRAFEAAQRLGQLSAGTTPCHAAAGLQALVKGIVHIWLLTPRNLPLPDCGTACLSPYFQGVFVGDCWLDADDGAPHDAL</sequence>
<reference evidence="8" key="1">
    <citation type="submission" date="2016-01" db="EMBL/GenBank/DDBJ databases">
        <title>Draft genome of Chromobacterium sp. F49.</title>
        <authorList>
            <person name="Hong K.W."/>
        </authorList>
    </citation>
    <scope>NUCLEOTIDE SEQUENCE [LARGE SCALE GENOMIC DNA]</scope>
    <source>
        <strain evidence="8">CN10</strain>
    </source>
</reference>
<keyword evidence="8" id="KW-1185">Reference proteome</keyword>
<dbReference type="SUPFAM" id="SSF46689">
    <property type="entry name" value="Homeodomain-like"/>
    <property type="match status" value="1"/>
</dbReference>
<dbReference type="Gene3D" id="1.10.357.10">
    <property type="entry name" value="Tetracycline Repressor, domain 2"/>
    <property type="match status" value="1"/>
</dbReference>
<evidence type="ECO:0000256" key="5">
    <source>
        <dbReference type="PROSITE-ProRule" id="PRU00335"/>
    </source>
</evidence>